<evidence type="ECO:0000313" key="2">
    <source>
        <dbReference type="EMBL" id="KAK8072940.1"/>
    </source>
</evidence>
<accession>A0ABR1VNW2</accession>
<evidence type="ECO:0000313" key="3">
    <source>
        <dbReference type="Proteomes" id="UP001446871"/>
    </source>
</evidence>
<keyword evidence="3" id="KW-1185">Reference proteome</keyword>
<evidence type="ECO:0000256" key="1">
    <source>
        <dbReference type="SAM" id="MobiDB-lite"/>
    </source>
</evidence>
<feature type="compositionally biased region" description="Basic residues" evidence="1">
    <location>
        <begin position="1"/>
        <end position="12"/>
    </location>
</feature>
<gene>
    <name evidence="2" type="ORF">PG996_006288</name>
</gene>
<name>A0ABR1VNW2_9PEZI</name>
<comment type="caution">
    <text evidence="2">The sequence shown here is derived from an EMBL/GenBank/DDBJ whole genome shotgun (WGS) entry which is preliminary data.</text>
</comment>
<sequence length="135" mass="14545">MQLRRTTPRKLCNRPPLTEPATEANLNDARVQTARAALGLRQAGEQRPGGSPPNENGKFTESCCALSLVIKQTRRGATPEHYAGSQRRPIRQSWSGAEASLALLGGDNQAAEAQLDLDFGENVSALFDEDVDGSQ</sequence>
<dbReference type="EMBL" id="JAQQWM010000003">
    <property type="protein sequence ID" value="KAK8072940.1"/>
    <property type="molecule type" value="Genomic_DNA"/>
</dbReference>
<protein>
    <submittedName>
        <fullName evidence="2">Uncharacterized protein</fullName>
    </submittedName>
</protein>
<feature type="region of interest" description="Disordered" evidence="1">
    <location>
        <begin position="1"/>
        <end position="58"/>
    </location>
</feature>
<dbReference type="Proteomes" id="UP001446871">
    <property type="component" value="Unassembled WGS sequence"/>
</dbReference>
<reference evidence="2 3" key="1">
    <citation type="submission" date="2023-01" db="EMBL/GenBank/DDBJ databases">
        <title>Analysis of 21 Apiospora genomes using comparative genomics revels a genus with tremendous synthesis potential of carbohydrate active enzymes and secondary metabolites.</title>
        <authorList>
            <person name="Sorensen T."/>
        </authorList>
    </citation>
    <scope>NUCLEOTIDE SEQUENCE [LARGE SCALE GENOMIC DNA]</scope>
    <source>
        <strain evidence="2 3">CBS 83171</strain>
    </source>
</reference>
<proteinExistence type="predicted"/>
<organism evidence="2 3">
    <name type="scientific">Apiospora saccharicola</name>
    <dbReference type="NCBI Taxonomy" id="335842"/>
    <lineage>
        <taxon>Eukaryota</taxon>
        <taxon>Fungi</taxon>
        <taxon>Dikarya</taxon>
        <taxon>Ascomycota</taxon>
        <taxon>Pezizomycotina</taxon>
        <taxon>Sordariomycetes</taxon>
        <taxon>Xylariomycetidae</taxon>
        <taxon>Amphisphaeriales</taxon>
        <taxon>Apiosporaceae</taxon>
        <taxon>Apiospora</taxon>
    </lineage>
</organism>